<dbReference type="PANTHER" id="PTHR10039">
    <property type="entry name" value="AMELOGENIN"/>
    <property type="match status" value="1"/>
</dbReference>
<feature type="region of interest" description="Disordered" evidence="1">
    <location>
        <begin position="502"/>
        <end position="525"/>
    </location>
</feature>
<dbReference type="OrthoDB" id="7464126at2759"/>
<dbReference type="Proteomes" id="UP000701801">
    <property type="component" value="Unassembled WGS sequence"/>
</dbReference>
<dbReference type="AlphaFoldDB" id="A0A9N9LMK6"/>
<comment type="caution">
    <text evidence="3">The sequence shown here is derived from an EMBL/GenBank/DDBJ whole genome shotgun (WGS) entry which is preliminary data.</text>
</comment>
<dbReference type="Pfam" id="PF22939">
    <property type="entry name" value="WHD_GPIID"/>
    <property type="match status" value="1"/>
</dbReference>
<accession>A0A9N9LMK6</accession>
<dbReference type="EMBL" id="CAJVRM010000152">
    <property type="protein sequence ID" value="CAG8975822.1"/>
    <property type="molecule type" value="Genomic_DNA"/>
</dbReference>
<keyword evidence="4" id="KW-1185">Reference proteome</keyword>
<protein>
    <recommendedName>
        <fullName evidence="2">GPI inositol-deacylase winged helix domain-containing protein</fullName>
    </recommendedName>
</protein>
<feature type="domain" description="GPI inositol-deacylase winged helix" evidence="2">
    <location>
        <begin position="52"/>
        <end position="132"/>
    </location>
</feature>
<evidence type="ECO:0000259" key="2">
    <source>
        <dbReference type="Pfam" id="PF22939"/>
    </source>
</evidence>
<reference evidence="3" key="1">
    <citation type="submission" date="2021-07" db="EMBL/GenBank/DDBJ databases">
        <authorList>
            <person name="Durling M."/>
        </authorList>
    </citation>
    <scope>NUCLEOTIDE SEQUENCE</scope>
</reference>
<name>A0A9N9LMK6_9HELO</name>
<sequence length="569" mass="64454">MFLWTQLVINELKYCYSDAAMEETIQNLPRGLKAAYGRILDRIMDPTNPPNARNMAIRILGWMACSYRALKSYELLDGIAFDATNTILNSKTRIRRDILDLCRPLIEDSPTGTIDFVHFSAKEYILEEAYQASRPFIWRENAHLDISFSCISVLASSLALLPTNCTDSERAGIIVHGFHGLHIYADHFWYKHLLEYCDFLHRNNRQISLELLVQLNRLLNYKKAHPGCLTSIAESGEMKLFTKPPCLDVLNHAPEVKDLVLEVLEFRSRPDLAANSSDKSLDAISLAMCDTDPTHFSAARQSYQRTTESLLRDDALVLFPTIEFKHLEAFRDTYGSTAFVCRYPGCNSNTDGFETSGQRAQHESKHQRRLRCGFRTCFSFTTGFATRGLLKGHNDKWHSAVVDGLSLAQSLKAASPVSVHSNTVSHILQDSNLDLFDGFFFGNADNLVAPQPRPNGQLSLPLANTNVAASQQLDKPAYENVLQGFDFDAFLREGDDVENFNFDTDPLIKDVPADHESPPPDYQEQPLQLERQNKRWLMMAREEQDKICPCSSFNRKQLHPNPLPITKIS</sequence>
<gene>
    <name evidence="3" type="ORF">HYALB_00009402</name>
</gene>
<evidence type="ECO:0000256" key="1">
    <source>
        <dbReference type="SAM" id="MobiDB-lite"/>
    </source>
</evidence>
<dbReference type="InterPro" id="IPR054471">
    <property type="entry name" value="GPIID_WHD"/>
</dbReference>
<dbReference type="PANTHER" id="PTHR10039:SF14">
    <property type="entry name" value="NACHT DOMAIN-CONTAINING PROTEIN"/>
    <property type="match status" value="1"/>
</dbReference>
<evidence type="ECO:0000313" key="4">
    <source>
        <dbReference type="Proteomes" id="UP000701801"/>
    </source>
</evidence>
<organism evidence="3 4">
    <name type="scientific">Hymenoscyphus albidus</name>
    <dbReference type="NCBI Taxonomy" id="595503"/>
    <lineage>
        <taxon>Eukaryota</taxon>
        <taxon>Fungi</taxon>
        <taxon>Dikarya</taxon>
        <taxon>Ascomycota</taxon>
        <taxon>Pezizomycotina</taxon>
        <taxon>Leotiomycetes</taxon>
        <taxon>Helotiales</taxon>
        <taxon>Helotiaceae</taxon>
        <taxon>Hymenoscyphus</taxon>
    </lineage>
</organism>
<proteinExistence type="predicted"/>
<feature type="compositionally biased region" description="Basic and acidic residues" evidence="1">
    <location>
        <begin position="506"/>
        <end position="518"/>
    </location>
</feature>
<evidence type="ECO:0000313" key="3">
    <source>
        <dbReference type="EMBL" id="CAG8975822.1"/>
    </source>
</evidence>